<dbReference type="PANTHER" id="PTHR43353:SF5">
    <property type="entry name" value="SUCCINATE-SEMIALDEHYDE DEHYDROGENASE, MITOCHONDRIAL"/>
    <property type="match status" value="1"/>
</dbReference>
<evidence type="ECO:0000259" key="2">
    <source>
        <dbReference type="Pfam" id="PF00171"/>
    </source>
</evidence>
<dbReference type="InterPro" id="IPR015590">
    <property type="entry name" value="Aldehyde_DH_dom"/>
</dbReference>
<dbReference type="SUPFAM" id="SSF53720">
    <property type="entry name" value="ALDH-like"/>
    <property type="match status" value="1"/>
</dbReference>
<dbReference type="GO" id="GO:0016491">
    <property type="term" value="F:oxidoreductase activity"/>
    <property type="evidence" value="ECO:0007669"/>
    <property type="project" value="UniProtKB-KW"/>
</dbReference>
<evidence type="ECO:0000313" key="4">
    <source>
        <dbReference type="Proteomes" id="UP001632037"/>
    </source>
</evidence>
<comment type="caution">
    <text evidence="3">The sequence shown here is derived from an EMBL/GenBank/DDBJ whole genome shotgun (WGS) entry which is preliminary data.</text>
</comment>
<protein>
    <recommendedName>
        <fullName evidence="2">Aldehyde dehydrogenase domain-containing protein</fullName>
    </recommendedName>
</protein>
<keyword evidence="1" id="KW-0560">Oxidoreductase</keyword>
<dbReference type="InterPro" id="IPR050740">
    <property type="entry name" value="Aldehyde_DH_Superfamily"/>
</dbReference>
<name>A0ABD3FBV7_9STRA</name>
<reference evidence="3 4" key="1">
    <citation type="submission" date="2024-09" db="EMBL/GenBank/DDBJ databases">
        <title>Genome sequencing and assembly of Phytophthora oleae, isolate VK10A, causative agent of rot of olive drupes.</title>
        <authorList>
            <person name="Conti Taguali S."/>
            <person name="Riolo M."/>
            <person name="La Spada F."/>
            <person name="Cacciola S.O."/>
            <person name="Dionisio G."/>
        </authorList>
    </citation>
    <scope>NUCLEOTIDE SEQUENCE [LARGE SCALE GENOMIC DNA]</scope>
    <source>
        <strain evidence="3 4">VK10A</strain>
    </source>
</reference>
<evidence type="ECO:0000256" key="1">
    <source>
        <dbReference type="ARBA" id="ARBA00023002"/>
    </source>
</evidence>
<proteinExistence type="predicted"/>
<dbReference type="Proteomes" id="UP001632037">
    <property type="component" value="Unassembled WGS sequence"/>
</dbReference>
<dbReference type="EMBL" id="JBIMZQ010000024">
    <property type="protein sequence ID" value="KAL3664395.1"/>
    <property type="molecule type" value="Genomic_DNA"/>
</dbReference>
<accession>A0ABD3FBV7</accession>
<feature type="domain" description="Aldehyde dehydrogenase" evidence="2">
    <location>
        <begin position="12"/>
        <end position="62"/>
    </location>
</feature>
<dbReference type="PANTHER" id="PTHR43353">
    <property type="entry name" value="SUCCINATE-SEMIALDEHYDE DEHYDROGENASE, MITOCHONDRIAL"/>
    <property type="match status" value="1"/>
</dbReference>
<sequence length="62" mass="6803">MSYLLQVTLWQVTHITAEVGGALTSSHDVRKILFTGSTRVGQLLMEQSAETVKRVSLELSGK</sequence>
<gene>
    <name evidence="3" type="ORF">V7S43_010718</name>
</gene>
<evidence type="ECO:0000313" key="3">
    <source>
        <dbReference type="EMBL" id="KAL3664395.1"/>
    </source>
</evidence>
<dbReference type="InterPro" id="IPR016162">
    <property type="entry name" value="Ald_DH_N"/>
</dbReference>
<dbReference type="AlphaFoldDB" id="A0ABD3FBV7"/>
<keyword evidence="4" id="KW-1185">Reference proteome</keyword>
<organism evidence="3 4">
    <name type="scientific">Phytophthora oleae</name>
    <dbReference type="NCBI Taxonomy" id="2107226"/>
    <lineage>
        <taxon>Eukaryota</taxon>
        <taxon>Sar</taxon>
        <taxon>Stramenopiles</taxon>
        <taxon>Oomycota</taxon>
        <taxon>Peronosporomycetes</taxon>
        <taxon>Peronosporales</taxon>
        <taxon>Peronosporaceae</taxon>
        <taxon>Phytophthora</taxon>
    </lineage>
</organism>
<dbReference type="InterPro" id="IPR016161">
    <property type="entry name" value="Ald_DH/histidinol_DH"/>
</dbReference>
<dbReference type="Pfam" id="PF00171">
    <property type="entry name" value="Aldedh"/>
    <property type="match status" value="1"/>
</dbReference>
<dbReference type="Gene3D" id="3.40.605.10">
    <property type="entry name" value="Aldehyde Dehydrogenase, Chain A, domain 1"/>
    <property type="match status" value="1"/>
</dbReference>